<keyword evidence="1" id="KW-0472">Membrane</keyword>
<feature type="transmembrane region" description="Helical" evidence="1">
    <location>
        <begin position="218"/>
        <end position="239"/>
    </location>
</feature>
<gene>
    <name evidence="2" type="ORF">CPRO_14600</name>
    <name evidence="3" type="ORF">SAMN02745151_01271</name>
</gene>
<dbReference type="OrthoDB" id="1701852at2"/>
<reference evidence="3" key="3">
    <citation type="submission" date="2016-11" db="EMBL/GenBank/DDBJ databases">
        <authorList>
            <person name="Varghese N."/>
            <person name="Submissions S."/>
        </authorList>
    </citation>
    <scope>NUCLEOTIDE SEQUENCE</scope>
    <source>
        <strain evidence="3">DSM 1682</strain>
    </source>
</reference>
<dbReference type="RefSeq" id="WP_066049621.1">
    <property type="nucleotide sequence ID" value="NZ_CP014223.1"/>
</dbReference>
<evidence type="ECO:0000313" key="5">
    <source>
        <dbReference type="Proteomes" id="UP000184204"/>
    </source>
</evidence>
<evidence type="ECO:0000313" key="4">
    <source>
        <dbReference type="Proteomes" id="UP000068026"/>
    </source>
</evidence>
<feature type="transmembrane region" description="Helical" evidence="1">
    <location>
        <begin position="163"/>
        <end position="182"/>
    </location>
</feature>
<accession>A0A0X1U7Z7</accession>
<dbReference type="EMBL" id="FQUA01000004">
    <property type="protein sequence ID" value="SHE62331.1"/>
    <property type="molecule type" value="Genomic_DNA"/>
</dbReference>
<reference evidence="2 4" key="1">
    <citation type="journal article" date="2016" name="Genome Announc.">
        <title>Complete Genome Sequence of the Amino Acid-Fermenting Clostridium propionicum X2 (DSM 1682).</title>
        <authorList>
            <person name="Poehlein A."/>
            <person name="Schlien K."/>
            <person name="Chowdhury N.P."/>
            <person name="Gottschalk G."/>
            <person name="Buckel W."/>
            <person name="Daniel R."/>
        </authorList>
    </citation>
    <scope>NUCLEOTIDE SEQUENCE [LARGE SCALE GENOMIC DNA]</scope>
    <source>
        <strain evidence="2 4">X2</strain>
    </source>
</reference>
<feature type="transmembrane region" description="Helical" evidence="1">
    <location>
        <begin position="51"/>
        <end position="72"/>
    </location>
</feature>
<dbReference type="Proteomes" id="UP000068026">
    <property type="component" value="Chromosome"/>
</dbReference>
<reference evidence="4" key="2">
    <citation type="submission" date="2016-01" db="EMBL/GenBank/DDBJ databases">
        <authorList>
            <person name="Poehlein A."/>
            <person name="Schlien K."/>
            <person name="Gottschalk G."/>
            <person name="Buckel W."/>
            <person name="Daniel R."/>
        </authorList>
    </citation>
    <scope>NUCLEOTIDE SEQUENCE [LARGE SCALE GENOMIC DNA]</scope>
    <source>
        <strain evidence="4">X2</strain>
    </source>
</reference>
<organism evidence="3 5">
    <name type="scientific">Anaerotignum propionicum DSM 1682</name>
    <dbReference type="NCBI Taxonomy" id="991789"/>
    <lineage>
        <taxon>Bacteria</taxon>
        <taxon>Bacillati</taxon>
        <taxon>Bacillota</taxon>
        <taxon>Clostridia</taxon>
        <taxon>Lachnospirales</taxon>
        <taxon>Anaerotignaceae</taxon>
        <taxon>Anaerotignum</taxon>
    </lineage>
</organism>
<dbReference type="AlphaFoldDB" id="A0A0X1U7Z7"/>
<name>A0A0X1U7Z7_ANAPI</name>
<dbReference type="CDD" id="cd21808">
    <property type="entry name" value="ABC-2_lan_permease_MutG"/>
    <property type="match status" value="1"/>
</dbReference>
<proteinExistence type="predicted"/>
<dbReference type="InterPro" id="IPR022294">
    <property type="entry name" value="ABC-transptr_permeasesu"/>
</dbReference>
<keyword evidence="4" id="KW-1185">Reference proteome</keyword>
<reference evidence="5" key="4">
    <citation type="submission" date="2016-11" db="EMBL/GenBank/DDBJ databases">
        <authorList>
            <person name="Jaros S."/>
            <person name="Januszkiewicz K."/>
            <person name="Wedrychowicz H."/>
        </authorList>
    </citation>
    <scope>NUCLEOTIDE SEQUENCE [LARGE SCALE GENOMIC DNA]</scope>
    <source>
        <strain evidence="5">DSM 1682</strain>
    </source>
</reference>
<dbReference type="KEGG" id="cpro:CPRO_14600"/>
<protein>
    <submittedName>
        <fullName evidence="2">ABC-2 family transporter protein</fullName>
    </submittedName>
    <submittedName>
        <fullName evidence="3">ABC-2 type transport system permease protein</fullName>
    </submittedName>
</protein>
<feature type="transmembrane region" description="Helical" evidence="1">
    <location>
        <begin position="20"/>
        <end position="39"/>
    </location>
</feature>
<feature type="transmembrane region" description="Helical" evidence="1">
    <location>
        <begin position="131"/>
        <end position="151"/>
    </location>
</feature>
<feature type="transmembrane region" description="Helical" evidence="1">
    <location>
        <begin position="99"/>
        <end position="125"/>
    </location>
</feature>
<evidence type="ECO:0000313" key="2">
    <source>
        <dbReference type="EMBL" id="AMJ41053.1"/>
    </source>
</evidence>
<evidence type="ECO:0000313" key="3">
    <source>
        <dbReference type="EMBL" id="SHE62331.1"/>
    </source>
</evidence>
<sequence>MCIYSSLKSDLFKICHSPLLLIHFIVPIVGIVLFVWYYSISSWNEFNMLSAYIQILSVTFPVLIGIITSFLAESEQKAGGFQMLLSTATPKYIPHITKLIWLIIFGFCSSFLALVGFGIGFSLLGYTTFGFLFYIKTAFLLSISVIPLYFIHYIISFIGGKGYSLGLGIVGSLLSALLLTGLGDEIWTFLPWGICGRFSETLLISNLRNIDFLQFDGMIQSVVFILIFTFLFLITLLLLSNKWEGRKSED</sequence>
<evidence type="ECO:0000256" key="1">
    <source>
        <dbReference type="SAM" id="Phobius"/>
    </source>
</evidence>
<dbReference type="EMBL" id="CP014223">
    <property type="protein sequence ID" value="AMJ41053.1"/>
    <property type="molecule type" value="Genomic_DNA"/>
</dbReference>
<keyword evidence="1" id="KW-0812">Transmembrane</keyword>
<dbReference type="NCBIfam" id="TIGR03733">
    <property type="entry name" value="lanti_perm_MutG"/>
    <property type="match status" value="1"/>
</dbReference>
<dbReference type="Proteomes" id="UP000184204">
    <property type="component" value="Unassembled WGS sequence"/>
</dbReference>
<keyword evidence="1" id="KW-1133">Transmembrane helix</keyword>